<dbReference type="EMBL" id="QGKY02000089">
    <property type="protein sequence ID" value="KAF2614728.1"/>
    <property type="molecule type" value="Genomic_DNA"/>
</dbReference>
<evidence type="ECO:0000256" key="1">
    <source>
        <dbReference type="SAM" id="MobiDB-lite"/>
    </source>
</evidence>
<evidence type="ECO:0000313" key="2">
    <source>
        <dbReference type="EMBL" id="KAF2614728.1"/>
    </source>
</evidence>
<name>A0A8S9M9F2_BRACR</name>
<accession>A0A8S9M9F2</accession>
<reference evidence="2" key="1">
    <citation type="submission" date="2019-12" db="EMBL/GenBank/DDBJ databases">
        <title>Genome sequencing and annotation of Brassica cretica.</title>
        <authorList>
            <person name="Studholme D.J."/>
            <person name="Sarris P.F."/>
        </authorList>
    </citation>
    <scope>NUCLEOTIDE SEQUENCE</scope>
    <source>
        <strain evidence="2">PFS-102/07</strain>
        <tissue evidence="2">Leaf</tissue>
    </source>
</reference>
<sequence>MVMEKDMNSREHVPLKRSSKELVPIFEEHVEGYDELNSLPAVPEQGTAVPEKSKNE</sequence>
<proteinExistence type="predicted"/>
<organism evidence="2">
    <name type="scientific">Brassica cretica</name>
    <name type="common">Mustard</name>
    <dbReference type="NCBI Taxonomy" id="69181"/>
    <lineage>
        <taxon>Eukaryota</taxon>
        <taxon>Viridiplantae</taxon>
        <taxon>Streptophyta</taxon>
        <taxon>Embryophyta</taxon>
        <taxon>Tracheophyta</taxon>
        <taxon>Spermatophyta</taxon>
        <taxon>Magnoliopsida</taxon>
        <taxon>eudicotyledons</taxon>
        <taxon>Gunneridae</taxon>
        <taxon>Pentapetalae</taxon>
        <taxon>rosids</taxon>
        <taxon>malvids</taxon>
        <taxon>Brassicales</taxon>
        <taxon>Brassicaceae</taxon>
        <taxon>Brassiceae</taxon>
        <taxon>Brassica</taxon>
    </lineage>
</organism>
<protein>
    <submittedName>
        <fullName evidence="2">Uncharacterized protein</fullName>
    </submittedName>
</protein>
<dbReference type="AlphaFoldDB" id="A0A8S9M9F2"/>
<comment type="caution">
    <text evidence="2">The sequence shown here is derived from an EMBL/GenBank/DDBJ whole genome shotgun (WGS) entry which is preliminary data.</text>
</comment>
<feature type="region of interest" description="Disordered" evidence="1">
    <location>
        <begin position="36"/>
        <end position="56"/>
    </location>
</feature>
<gene>
    <name evidence="2" type="ORF">F2Q70_00010564</name>
</gene>